<evidence type="ECO:0000313" key="3">
    <source>
        <dbReference type="Proteomes" id="UP001459277"/>
    </source>
</evidence>
<sequence length="381" mass="43750">MRNRWRVQPQQCGCDSLSIASERGEGRPERKLVMRTLFDKLLTLTPIRWQRVLEDSRVMVTILKKMVLLTLDGYTKEVCIAGYLFCKKVRHLVKGSGLLFTALYLKQCSSSLQTYYGGCKKSPELLPVPISLTRSGCPRIIPSFHRRMIYKRDEKADLLVKLYLSFFTLSKLIKLCPKISKKTFQSITQPDQVASFIGIIKEKIPDLVNRYLPGVSTIPLNQGMKWVPTWKSLPTFKQMNDLLRQNAREQGIGFPFKGSIKSCFPAVFFELSAYTFLLEFIHSRGEQWSSGILWPERTRFALDRQNKIFSGSDLDQFEKTCGPQLPSYRDLRIPPITGRLGCTIEGGGKRRIFAIGNYINQRLLKPVHDWLMDVLRGLPMV</sequence>
<dbReference type="AlphaFoldDB" id="A0AAW2BD42"/>
<dbReference type="Proteomes" id="UP001459277">
    <property type="component" value="Unassembled WGS sequence"/>
</dbReference>
<comment type="caution">
    <text evidence="2">The sequence shown here is derived from an EMBL/GenBank/DDBJ whole genome shotgun (WGS) entry which is preliminary data.</text>
</comment>
<name>A0AAW2BD42_9ROSI</name>
<dbReference type="EMBL" id="JAZDWU010000016">
    <property type="protein sequence ID" value="KAK9982889.1"/>
    <property type="molecule type" value="Genomic_DNA"/>
</dbReference>
<evidence type="ECO:0000313" key="1">
    <source>
        <dbReference type="EMBL" id="KAK9982670.1"/>
    </source>
</evidence>
<organism evidence="2 3">
    <name type="scientific">Lithocarpus litseifolius</name>
    <dbReference type="NCBI Taxonomy" id="425828"/>
    <lineage>
        <taxon>Eukaryota</taxon>
        <taxon>Viridiplantae</taxon>
        <taxon>Streptophyta</taxon>
        <taxon>Embryophyta</taxon>
        <taxon>Tracheophyta</taxon>
        <taxon>Spermatophyta</taxon>
        <taxon>Magnoliopsida</taxon>
        <taxon>eudicotyledons</taxon>
        <taxon>Gunneridae</taxon>
        <taxon>Pentapetalae</taxon>
        <taxon>rosids</taxon>
        <taxon>fabids</taxon>
        <taxon>Fagales</taxon>
        <taxon>Fagaceae</taxon>
        <taxon>Lithocarpus</taxon>
    </lineage>
</organism>
<proteinExistence type="predicted"/>
<protein>
    <submittedName>
        <fullName evidence="2">Uncharacterized protein</fullName>
    </submittedName>
</protein>
<evidence type="ECO:0000313" key="2">
    <source>
        <dbReference type="EMBL" id="KAK9982889.1"/>
    </source>
</evidence>
<accession>A0AAW2BD42</accession>
<dbReference type="Pfam" id="PF05919">
    <property type="entry name" value="Mitovir_RNA_pol"/>
    <property type="match status" value="1"/>
</dbReference>
<dbReference type="EMBL" id="JAZDWU010000052">
    <property type="protein sequence ID" value="KAK9982670.1"/>
    <property type="molecule type" value="Genomic_DNA"/>
</dbReference>
<gene>
    <name evidence="2" type="ORF">SO802_035398</name>
    <name evidence="1" type="ORF">SO802_035403</name>
</gene>
<dbReference type="InterPro" id="IPR008686">
    <property type="entry name" value="RNA_pol_mitovir"/>
</dbReference>
<keyword evidence="3" id="KW-1185">Reference proteome</keyword>
<reference evidence="2 3" key="1">
    <citation type="submission" date="2024-01" db="EMBL/GenBank/DDBJ databases">
        <title>A telomere-to-telomere, gap-free genome of sweet tea (Lithocarpus litseifolius).</title>
        <authorList>
            <person name="Zhou J."/>
        </authorList>
    </citation>
    <scope>NUCLEOTIDE SEQUENCE [LARGE SCALE GENOMIC DNA]</scope>
    <source>
        <strain evidence="2">Zhou-2022a</strain>
        <tissue evidence="2">Leaf</tissue>
    </source>
</reference>